<sequence>MKVGANPTHDAYVASWKDRVPAGRDGNQGKHRVTKRGPALSYPMFTLVTGIVGRWRAVCVTALQRPNSDAAAIRIVVGIAAASLSVTVPLRRKLGGNRLMRDMAQLRLQLEVSQLEGTLQQPKSQSAMSPYLIPDTQALCQHLNVIRQLANSGRFIIIIPQTVIDGLDFLKKENAGARDGIRYLETEFKKGNRYIRCQKEAGKSFERNKLKRQDTDAWHLYKILDSCKQLTVSQGSNEEETAGMVTIITGFQLDDPECFSPAVQSALQAVSGSSIEMKNVVDFYKQWKEMG</sequence>
<dbReference type="EMBL" id="CAUEEQ010079713">
    <property type="protein sequence ID" value="CAJ0968837.1"/>
    <property type="molecule type" value="Genomic_DNA"/>
</dbReference>
<comment type="caution">
    <text evidence="3">The sequence shown here is derived from an EMBL/GenBank/DDBJ whole genome shotgun (WGS) entry which is preliminary data.</text>
</comment>
<dbReference type="Proteomes" id="UP001176940">
    <property type="component" value="Unassembled WGS sequence"/>
</dbReference>
<proteinExistence type="predicted"/>
<keyword evidence="4" id="KW-1185">Reference proteome</keyword>
<dbReference type="PANTHER" id="PTHR15696">
    <property type="entry name" value="SMG-7 SUPPRESSOR WITH MORPHOLOGICAL EFFECT ON GENITALIA PROTEIN 7"/>
    <property type="match status" value="1"/>
</dbReference>
<evidence type="ECO:0000313" key="3">
    <source>
        <dbReference type="EMBL" id="CAJ0968837.1"/>
    </source>
</evidence>
<gene>
    <name evidence="3" type="ORF">RIMI_LOCUS23459149</name>
</gene>
<evidence type="ECO:0000313" key="4">
    <source>
        <dbReference type="Proteomes" id="UP001176940"/>
    </source>
</evidence>
<feature type="region of interest" description="Disordered" evidence="1">
    <location>
        <begin position="16"/>
        <end position="35"/>
    </location>
</feature>
<dbReference type="InterPro" id="IPR045153">
    <property type="entry name" value="Est1/Ebs1-like"/>
</dbReference>
<evidence type="ECO:0000256" key="1">
    <source>
        <dbReference type="SAM" id="MobiDB-lite"/>
    </source>
</evidence>
<dbReference type="InterPro" id="IPR002716">
    <property type="entry name" value="PIN_dom"/>
</dbReference>
<reference evidence="3" key="1">
    <citation type="submission" date="2023-07" db="EMBL/GenBank/DDBJ databases">
        <authorList>
            <person name="Stuckert A."/>
        </authorList>
    </citation>
    <scope>NUCLEOTIDE SEQUENCE</scope>
</reference>
<accession>A0ABN9MPZ1</accession>
<dbReference type="Gene3D" id="3.40.50.1010">
    <property type="entry name" value="5'-nuclease"/>
    <property type="match status" value="1"/>
</dbReference>
<dbReference type="CDD" id="cd09884">
    <property type="entry name" value="PIN_Smg5-like"/>
    <property type="match status" value="1"/>
</dbReference>
<protein>
    <recommendedName>
        <fullName evidence="2">PIN domain-containing protein</fullName>
    </recommendedName>
</protein>
<dbReference type="PANTHER" id="PTHR15696:SF7">
    <property type="entry name" value="NONSENSE-MEDIATED MRNA DECAY FACTOR"/>
    <property type="match status" value="1"/>
</dbReference>
<dbReference type="Pfam" id="PF13638">
    <property type="entry name" value="PIN_4"/>
    <property type="match status" value="1"/>
</dbReference>
<feature type="domain" description="PIN" evidence="2">
    <location>
        <begin position="130"/>
        <end position="253"/>
    </location>
</feature>
<dbReference type="SMART" id="SM00670">
    <property type="entry name" value="PINc"/>
    <property type="match status" value="1"/>
</dbReference>
<name>A0ABN9MPZ1_9NEOB</name>
<organism evidence="3 4">
    <name type="scientific">Ranitomeya imitator</name>
    <name type="common">mimic poison frog</name>
    <dbReference type="NCBI Taxonomy" id="111125"/>
    <lineage>
        <taxon>Eukaryota</taxon>
        <taxon>Metazoa</taxon>
        <taxon>Chordata</taxon>
        <taxon>Craniata</taxon>
        <taxon>Vertebrata</taxon>
        <taxon>Euteleostomi</taxon>
        <taxon>Amphibia</taxon>
        <taxon>Batrachia</taxon>
        <taxon>Anura</taxon>
        <taxon>Neobatrachia</taxon>
        <taxon>Hyloidea</taxon>
        <taxon>Dendrobatidae</taxon>
        <taxon>Dendrobatinae</taxon>
        <taxon>Ranitomeya</taxon>
    </lineage>
</organism>
<evidence type="ECO:0000259" key="2">
    <source>
        <dbReference type="SMART" id="SM00670"/>
    </source>
</evidence>